<protein>
    <submittedName>
        <fullName evidence="2">DUF5615 family PIN-like protein</fullName>
    </submittedName>
</protein>
<evidence type="ECO:0000313" key="3">
    <source>
        <dbReference type="Proteomes" id="UP001597314"/>
    </source>
</evidence>
<dbReference type="InterPro" id="IPR041049">
    <property type="entry name" value="DUF5615"/>
</dbReference>
<sequence>MSRHAVPDRQCLVASGGGPFRTAGHDAIHVRDLGLQTASDERIFAAAAEHDRVLVSADTDFGTLLALRRDRGPSVILFRRGTDRRPDRQAKLLLANLPPLLTTLESGCVVVIERSRVRFRPLPITGERIDDGD</sequence>
<dbReference type="Pfam" id="PF18480">
    <property type="entry name" value="DUF5615"/>
    <property type="match status" value="1"/>
</dbReference>
<name>A0ABW5AKU9_9BRAD</name>
<evidence type="ECO:0000259" key="1">
    <source>
        <dbReference type="Pfam" id="PF18480"/>
    </source>
</evidence>
<comment type="caution">
    <text evidence="2">The sequence shown here is derived from an EMBL/GenBank/DDBJ whole genome shotgun (WGS) entry which is preliminary data.</text>
</comment>
<reference evidence="3" key="1">
    <citation type="journal article" date="2019" name="Int. J. Syst. Evol. Microbiol.">
        <title>The Global Catalogue of Microorganisms (GCM) 10K type strain sequencing project: providing services to taxonomists for standard genome sequencing and annotation.</title>
        <authorList>
            <consortium name="The Broad Institute Genomics Platform"/>
            <consortium name="The Broad Institute Genome Sequencing Center for Infectious Disease"/>
            <person name="Wu L."/>
            <person name="Ma J."/>
        </authorList>
    </citation>
    <scope>NUCLEOTIDE SEQUENCE [LARGE SCALE GENOMIC DNA]</scope>
    <source>
        <strain evidence="3">CGMCC 1.6774</strain>
    </source>
</reference>
<dbReference type="EMBL" id="JBHUIW010000012">
    <property type="protein sequence ID" value="MFD2182840.1"/>
    <property type="molecule type" value="Genomic_DNA"/>
</dbReference>
<accession>A0ABW5AKU9</accession>
<dbReference type="Proteomes" id="UP001597314">
    <property type="component" value="Unassembled WGS sequence"/>
</dbReference>
<feature type="domain" description="DUF5615" evidence="1">
    <location>
        <begin position="20"/>
        <end position="114"/>
    </location>
</feature>
<organism evidence="2 3">
    <name type="scientific">Rhodoplanes azumiensis</name>
    <dbReference type="NCBI Taxonomy" id="1897628"/>
    <lineage>
        <taxon>Bacteria</taxon>
        <taxon>Pseudomonadati</taxon>
        <taxon>Pseudomonadota</taxon>
        <taxon>Alphaproteobacteria</taxon>
        <taxon>Hyphomicrobiales</taxon>
        <taxon>Nitrobacteraceae</taxon>
        <taxon>Rhodoplanes</taxon>
    </lineage>
</organism>
<keyword evidence="3" id="KW-1185">Reference proteome</keyword>
<dbReference type="RefSeq" id="WP_378478013.1">
    <property type="nucleotide sequence ID" value="NZ_JBHUIW010000012.1"/>
</dbReference>
<gene>
    <name evidence="2" type="ORF">ACFSOX_11815</name>
</gene>
<evidence type="ECO:0000313" key="2">
    <source>
        <dbReference type="EMBL" id="MFD2182840.1"/>
    </source>
</evidence>
<proteinExistence type="predicted"/>